<name>A0A449E561_ENTHR</name>
<dbReference type="AlphaFoldDB" id="A0A449E561"/>
<gene>
    <name evidence="1" type="ORF">NCTC12204_00681</name>
</gene>
<comment type="caution">
    <text evidence="1">The sequence shown here is derived from an EMBL/GenBank/DDBJ whole genome shotgun (WGS) entry which is preliminary data.</text>
</comment>
<proteinExistence type="predicted"/>
<evidence type="ECO:0000313" key="2">
    <source>
        <dbReference type="Proteomes" id="UP000352698"/>
    </source>
</evidence>
<sequence>MKMKKILFGSAILILIGLTASLGLLTATFRYDDISEQEYQISLKKAVGIFKKETNKTKVQMVQFVPKEDVQQQTNNTFQYLFVDSEQMLVVNPTTGKPAVRSSKLAENQPFFDIKKIYSSKSPQKAMKEAVKQSGKRNAKVRSWVLLMKSDKLYYEIKLAEDNEESVLLIRA</sequence>
<dbReference type="EMBL" id="CABEEP010000001">
    <property type="protein sequence ID" value="VTQ60790.1"/>
    <property type="molecule type" value="Genomic_DNA"/>
</dbReference>
<reference evidence="1 2" key="1">
    <citation type="submission" date="2019-05" db="EMBL/GenBank/DDBJ databases">
        <authorList>
            <consortium name="Pathogen Informatics"/>
        </authorList>
    </citation>
    <scope>NUCLEOTIDE SEQUENCE [LARGE SCALE GENOMIC DNA]</scope>
    <source>
        <strain evidence="1 2">NCTC12204</strain>
    </source>
</reference>
<protein>
    <submittedName>
        <fullName evidence="1">Pheromone cAM373 lipoprotein</fullName>
    </submittedName>
</protein>
<organism evidence="1 2">
    <name type="scientific">Enterococcus hirae</name>
    <dbReference type="NCBI Taxonomy" id="1354"/>
    <lineage>
        <taxon>Bacteria</taxon>
        <taxon>Bacillati</taxon>
        <taxon>Bacillota</taxon>
        <taxon>Bacilli</taxon>
        <taxon>Lactobacillales</taxon>
        <taxon>Enterococcaceae</taxon>
        <taxon>Enterococcus</taxon>
    </lineage>
</organism>
<dbReference type="Proteomes" id="UP000352698">
    <property type="component" value="Unassembled WGS sequence"/>
</dbReference>
<keyword evidence="1" id="KW-0449">Lipoprotein</keyword>
<accession>A0A449E561</accession>
<evidence type="ECO:0000313" key="1">
    <source>
        <dbReference type="EMBL" id="VTQ60790.1"/>
    </source>
</evidence>
<dbReference type="RefSeq" id="WP_010738308.1">
    <property type="nucleotide sequence ID" value="NZ_AP027299.1"/>
</dbReference>